<keyword evidence="2" id="KW-0812">Transmembrane</keyword>
<dbReference type="EMBL" id="FMHU01000001">
    <property type="protein sequence ID" value="SCL15968.1"/>
    <property type="molecule type" value="Genomic_DNA"/>
</dbReference>
<feature type="transmembrane region" description="Helical" evidence="2">
    <location>
        <begin position="154"/>
        <end position="173"/>
    </location>
</feature>
<evidence type="ECO:0000313" key="3">
    <source>
        <dbReference type="EMBL" id="SCL15968.1"/>
    </source>
</evidence>
<organism evidence="3 4">
    <name type="scientific">Micromonospora inyonensis</name>
    <dbReference type="NCBI Taxonomy" id="47866"/>
    <lineage>
        <taxon>Bacteria</taxon>
        <taxon>Bacillati</taxon>
        <taxon>Actinomycetota</taxon>
        <taxon>Actinomycetes</taxon>
        <taxon>Micromonosporales</taxon>
        <taxon>Micromonosporaceae</taxon>
        <taxon>Micromonospora</taxon>
    </lineage>
</organism>
<dbReference type="Proteomes" id="UP000198906">
    <property type="component" value="Unassembled WGS sequence"/>
</dbReference>
<accession>A0A1C6RFN2</accession>
<sequence>MAVRGWGGALATAVGIAAGAGATQLGFGYGLGIISWTPPDPGAGGSPDTLWATSLGWATWIAATSTIAGAVGAQRLARRSTGGAHSRSRPSGIPAALGATFGALVAVLLVAVPARVAAPTDTAAPQTMAAAYAGAGLLVGFLVAIWAQRSPPAAANIVASVGWLWALAVAAVVDGVLVGRGMTSAQLGFWQLADRPGIRLGDHLSWLAAVLSLGSALVIGALTARRAARSTYRRVGAAASGAAGPFLVAVACLLTAPRLPGIGAEQLSAQLVAAYAVVTGVAGSVLVAALAQRRDEATAGAGTSVGAIGPEGDTATGDADPTSVGVGTTDAAASSPAGPTGPDPTGTDPVLPGVGRGPVADPGRDADAGNSAGPAGTATTAGTVDTDTDTDTGTGTADTGTARRRAARSTSRVPRPRREEPPAGTSSLGTAGPTDAPDGPGTPPPAAPPPSRTGW</sequence>
<feature type="transmembrane region" description="Helical" evidence="2">
    <location>
        <begin position="50"/>
        <end position="72"/>
    </location>
</feature>
<reference evidence="4" key="1">
    <citation type="submission" date="2016-06" db="EMBL/GenBank/DDBJ databases">
        <authorList>
            <person name="Varghese N."/>
        </authorList>
    </citation>
    <scope>NUCLEOTIDE SEQUENCE [LARGE SCALE GENOMIC DNA]</scope>
    <source>
        <strain evidence="4">DSM 46123</strain>
    </source>
</reference>
<dbReference type="STRING" id="47866.GA0074694_1434"/>
<feature type="transmembrane region" description="Helical" evidence="2">
    <location>
        <begin position="235"/>
        <end position="256"/>
    </location>
</feature>
<feature type="compositionally biased region" description="Pro residues" evidence="1">
    <location>
        <begin position="440"/>
        <end position="455"/>
    </location>
</feature>
<feature type="transmembrane region" description="Helical" evidence="2">
    <location>
        <begin position="268"/>
        <end position="291"/>
    </location>
</feature>
<feature type="transmembrane region" description="Helical" evidence="2">
    <location>
        <begin position="129"/>
        <end position="147"/>
    </location>
</feature>
<feature type="transmembrane region" description="Helical" evidence="2">
    <location>
        <begin position="93"/>
        <end position="117"/>
    </location>
</feature>
<evidence type="ECO:0000256" key="2">
    <source>
        <dbReference type="SAM" id="Phobius"/>
    </source>
</evidence>
<feature type="compositionally biased region" description="Low complexity" evidence="1">
    <location>
        <begin position="327"/>
        <end position="349"/>
    </location>
</feature>
<keyword evidence="4" id="KW-1185">Reference proteome</keyword>
<gene>
    <name evidence="3" type="ORF">GA0074694_1434</name>
</gene>
<evidence type="ECO:0000256" key="1">
    <source>
        <dbReference type="SAM" id="MobiDB-lite"/>
    </source>
</evidence>
<dbReference type="RefSeq" id="WP_245714575.1">
    <property type="nucleotide sequence ID" value="NZ_FMHU01000001.1"/>
</dbReference>
<evidence type="ECO:0000313" key="4">
    <source>
        <dbReference type="Proteomes" id="UP000198906"/>
    </source>
</evidence>
<protein>
    <submittedName>
        <fullName evidence="3">Uncharacterized protein</fullName>
    </submittedName>
</protein>
<keyword evidence="2" id="KW-0472">Membrane</keyword>
<name>A0A1C6RFN2_9ACTN</name>
<feature type="compositionally biased region" description="Low complexity" evidence="1">
    <location>
        <begin position="422"/>
        <end position="439"/>
    </location>
</feature>
<feature type="region of interest" description="Disordered" evidence="1">
    <location>
        <begin position="299"/>
        <end position="455"/>
    </location>
</feature>
<dbReference type="AlphaFoldDB" id="A0A1C6RFN2"/>
<keyword evidence="2" id="KW-1133">Transmembrane helix</keyword>
<feature type="compositionally biased region" description="Low complexity" evidence="1">
    <location>
        <begin position="372"/>
        <end position="400"/>
    </location>
</feature>
<feature type="transmembrane region" description="Helical" evidence="2">
    <location>
        <begin position="204"/>
        <end position="223"/>
    </location>
</feature>
<proteinExistence type="predicted"/>